<feature type="transmembrane region" description="Helical" evidence="2">
    <location>
        <begin position="30"/>
        <end position="49"/>
    </location>
</feature>
<keyword evidence="2" id="KW-0472">Membrane</keyword>
<evidence type="ECO:0000256" key="2">
    <source>
        <dbReference type="SAM" id="Phobius"/>
    </source>
</evidence>
<organism evidence="3 4">
    <name type="scientific">Mycena albidolilacea</name>
    <dbReference type="NCBI Taxonomy" id="1033008"/>
    <lineage>
        <taxon>Eukaryota</taxon>
        <taxon>Fungi</taxon>
        <taxon>Dikarya</taxon>
        <taxon>Basidiomycota</taxon>
        <taxon>Agaricomycotina</taxon>
        <taxon>Agaricomycetes</taxon>
        <taxon>Agaricomycetidae</taxon>
        <taxon>Agaricales</taxon>
        <taxon>Marasmiineae</taxon>
        <taxon>Mycenaceae</taxon>
        <taxon>Mycena</taxon>
    </lineage>
</organism>
<proteinExistence type="predicted"/>
<feature type="compositionally biased region" description="Basic and acidic residues" evidence="1">
    <location>
        <begin position="107"/>
        <end position="120"/>
    </location>
</feature>
<evidence type="ECO:0000256" key="1">
    <source>
        <dbReference type="SAM" id="MobiDB-lite"/>
    </source>
</evidence>
<comment type="caution">
    <text evidence="3">The sequence shown here is derived from an EMBL/GenBank/DDBJ whole genome shotgun (WGS) entry which is preliminary data.</text>
</comment>
<evidence type="ECO:0000313" key="3">
    <source>
        <dbReference type="EMBL" id="KAJ7320792.1"/>
    </source>
</evidence>
<keyword evidence="4" id="KW-1185">Reference proteome</keyword>
<accession>A0AAD6ZFY4</accession>
<protein>
    <submittedName>
        <fullName evidence="3">Uncharacterized protein</fullName>
    </submittedName>
</protein>
<keyword evidence="2" id="KW-1133">Transmembrane helix</keyword>
<dbReference type="EMBL" id="JARIHO010000053">
    <property type="protein sequence ID" value="KAJ7320792.1"/>
    <property type="molecule type" value="Genomic_DNA"/>
</dbReference>
<feature type="transmembrane region" description="Helical" evidence="2">
    <location>
        <begin position="7"/>
        <end position="24"/>
    </location>
</feature>
<keyword evidence="2" id="KW-0812">Transmembrane</keyword>
<dbReference type="AlphaFoldDB" id="A0AAD6ZFY4"/>
<reference evidence="3" key="1">
    <citation type="submission" date="2023-03" db="EMBL/GenBank/DDBJ databases">
        <title>Massive genome expansion in bonnet fungi (Mycena s.s.) driven by repeated elements and novel gene families across ecological guilds.</title>
        <authorList>
            <consortium name="Lawrence Berkeley National Laboratory"/>
            <person name="Harder C.B."/>
            <person name="Miyauchi S."/>
            <person name="Viragh M."/>
            <person name="Kuo A."/>
            <person name="Thoen E."/>
            <person name="Andreopoulos B."/>
            <person name="Lu D."/>
            <person name="Skrede I."/>
            <person name="Drula E."/>
            <person name="Henrissat B."/>
            <person name="Morin E."/>
            <person name="Kohler A."/>
            <person name="Barry K."/>
            <person name="LaButti K."/>
            <person name="Morin E."/>
            <person name="Salamov A."/>
            <person name="Lipzen A."/>
            <person name="Mereny Z."/>
            <person name="Hegedus B."/>
            <person name="Baldrian P."/>
            <person name="Stursova M."/>
            <person name="Weitz H."/>
            <person name="Taylor A."/>
            <person name="Grigoriev I.V."/>
            <person name="Nagy L.G."/>
            <person name="Martin F."/>
            <person name="Kauserud H."/>
        </authorList>
    </citation>
    <scope>NUCLEOTIDE SEQUENCE</scope>
    <source>
        <strain evidence="3">CBHHK002</strain>
    </source>
</reference>
<gene>
    <name evidence="3" type="ORF">DFH08DRAFT_387324</name>
</gene>
<feature type="region of interest" description="Disordered" evidence="1">
    <location>
        <begin position="75"/>
        <end position="120"/>
    </location>
</feature>
<name>A0AAD6ZFY4_9AGAR</name>
<dbReference type="Proteomes" id="UP001218218">
    <property type="component" value="Unassembled WGS sequence"/>
</dbReference>
<evidence type="ECO:0000313" key="4">
    <source>
        <dbReference type="Proteomes" id="UP001218218"/>
    </source>
</evidence>
<sequence length="120" mass="12382">MTIVIESAAIYSLCLIAMIVPTALGDNVQYCILSAMPGIVGIAFSLIIVRIGSGLSPHSSAGPVSGLRFATGTQIDTSDARRSRGSGDGIPVHLSHGSQSNGMGSVSDERAKHESEKEQA</sequence>